<comment type="caution">
    <text evidence="1">The sequence shown here is derived from an EMBL/GenBank/DDBJ whole genome shotgun (WGS) entry which is preliminary data.</text>
</comment>
<sequence>MFENLLTSIGINSLKVDTLVKSEYISPNDSLSGIINLYGGNTTQIVNKIELSLIERYDNPDERSQIPVLENELETLILHKNININKEEQRSEEFKFNLPEVSFKRNQDYLILKTRVYIANSVDAYDEDKIFFK</sequence>
<dbReference type="Pfam" id="PF07070">
    <property type="entry name" value="Spo0M"/>
    <property type="match status" value="1"/>
</dbReference>
<evidence type="ECO:0000313" key="1">
    <source>
        <dbReference type="EMBL" id="MDO6573038.1"/>
    </source>
</evidence>
<organism evidence="1 2">
    <name type="scientific">Staphylococcus pasteuri_A</name>
    <dbReference type="NCBI Taxonomy" id="3062664"/>
    <lineage>
        <taxon>Bacteria</taxon>
        <taxon>Bacillati</taxon>
        <taxon>Bacillota</taxon>
        <taxon>Bacilli</taxon>
        <taxon>Bacillales</taxon>
        <taxon>Staphylococcaceae</taxon>
        <taxon>Staphylococcus</taxon>
    </lineage>
</organism>
<dbReference type="RefSeq" id="WP_017636942.1">
    <property type="nucleotide sequence ID" value="NZ_JAUOQO010000002.1"/>
</dbReference>
<dbReference type="Proteomes" id="UP001170310">
    <property type="component" value="Unassembled WGS sequence"/>
</dbReference>
<gene>
    <name evidence="1" type="ORF">Q4528_02600</name>
</gene>
<dbReference type="PANTHER" id="PTHR40053">
    <property type="entry name" value="SPORULATION-CONTROL PROTEIN SPO0M"/>
    <property type="match status" value="1"/>
</dbReference>
<name>A0AAW7YSF6_9STAP</name>
<keyword evidence="2" id="KW-1185">Reference proteome</keyword>
<dbReference type="EMBL" id="JAUOQO010000002">
    <property type="protein sequence ID" value="MDO6573038.1"/>
    <property type="molecule type" value="Genomic_DNA"/>
</dbReference>
<dbReference type="AlphaFoldDB" id="A0AAW7YSF6"/>
<dbReference type="PANTHER" id="PTHR40053:SF1">
    <property type="entry name" value="SPORULATION-CONTROL PROTEIN SPO0M"/>
    <property type="match status" value="1"/>
</dbReference>
<accession>A0AAW7YSF6</accession>
<protein>
    <submittedName>
        <fullName evidence="1">Sporulation protein</fullName>
    </submittedName>
</protein>
<proteinExistence type="predicted"/>
<dbReference type="InterPro" id="IPR009776">
    <property type="entry name" value="Spore_0_M"/>
</dbReference>
<evidence type="ECO:0000313" key="2">
    <source>
        <dbReference type="Proteomes" id="UP001170310"/>
    </source>
</evidence>
<reference evidence="1" key="1">
    <citation type="submission" date="2023-07" db="EMBL/GenBank/DDBJ databases">
        <title>Genome content predicts the carbon catabolic preferences of heterotrophic bacteria.</title>
        <authorList>
            <person name="Gralka M."/>
        </authorList>
    </citation>
    <scope>NUCLEOTIDE SEQUENCE</scope>
    <source>
        <strain evidence="1">E2R20</strain>
    </source>
</reference>